<sequence>MKPVSCVWSLWE</sequence>
<evidence type="ECO:0000313" key="2">
    <source>
        <dbReference type="Proteomes" id="UP000276133"/>
    </source>
</evidence>
<protein>
    <submittedName>
        <fullName evidence="1">Uncharacterized protein</fullName>
    </submittedName>
</protein>
<keyword evidence="2" id="KW-1185">Reference proteome</keyword>
<accession>A0A3M7PCX5</accession>
<evidence type="ECO:0000313" key="1">
    <source>
        <dbReference type="EMBL" id="RMZ96961.1"/>
    </source>
</evidence>
<dbReference type="EMBL" id="REGN01011744">
    <property type="protein sequence ID" value="RMZ96961.1"/>
    <property type="molecule type" value="Genomic_DNA"/>
</dbReference>
<proteinExistence type="predicted"/>
<dbReference type="Proteomes" id="UP000276133">
    <property type="component" value="Unassembled WGS sequence"/>
</dbReference>
<comment type="caution">
    <text evidence="1">The sequence shown here is derived from an EMBL/GenBank/DDBJ whole genome shotgun (WGS) entry which is preliminary data.</text>
</comment>
<gene>
    <name evidence="1" type="ORF">BpHYR1_001294</name>
</gene>
<reference evidence="1 2" key="1">
    <citation type="journal article" date="2018" name="Sci. Rep.">
        <title>Genomic signatures of local adaptation to the degree of environmental predictability in rotifers.</title>
        <authorList>
            <person name="Franch-Gras L."/>
            <person name="Hahn C."/>
            <person name="Garcia-Roger E.M."/>
            <person name="Carmona M.J."/>
            <person name="Serra M."/>
            <person name="Gomez A."/>
        </authorList>
    </citation>
    <scope>NUCLEOTIDE SEQUENCE [LARGE SCALE GENOMIC DNA]</scope>
    <source>
        <strain evidence="1">HYR1</strain>
    </source>
</reference>
<organism evidence="1 2">
    <name type="scientific">Brachionus plicatilis</name>
    <name type="common">Marine rotifer</name>
    <name type="synonym">Brachionus muelleri</name>
    <dbReference type="NCBI Taxonomy" id="10195"/>
    <lineage>
        <taxon>Eukaryota</taxon>
        <taxon>Metazoa</taxon>
        <taxon>Spiralia</taxon>
        <taxon>Gnathifera</taxon>
        <taxon>Rotifera</taxon>
        <taxon>Eurotatoria</taxon>
        <taxon>Monogononta</taxon>
        <taxon>Pseudotrocha</taxon>
        <taxon>Ploima</taxon>
        <taxon>Brachionidae</taxon>
        <taxon>Brachionus</taxon>
    </lineage>
</organism>
<name>A0A3M7PCX5_BRAPC</name>